<evidence type="ECO:0008006" key="5">
    <source>
        <dbReference type="Google" id="ProtNLM"/>
    </source>
</evidence>
<protein>
    <recommendedName>
        <fullName evidence="5">Transmembrane protein</fullName>
    </recommendedName>
</protein>
<organism evidence="3 4">
    <name type="scientific">Lupinus luteus</name>
    <name type="common">European yellow lupine</name>
    <dbReference type="NCBI Taxonomy" id="3873"/>
    <lineage>
        <taxon>Eukaryota</taxon>
        <taxon>Viridiplantae</taxon>
        <taxon>Streptophyta</taxon>
        <taxon>Embryophyta</taxon>
        <taxon>Tracheophyta</taxon>
        <taxon>Spermatophyta</taxon>
        <taxon>Magnoliopsida</taxon>
        <taxon>eudicotyledons</taxon>
        <taxon>Gunneridae</taxon>
        <taxon>Pentapetalae</taxon>
        <taxon>rosids</taxon>
        <taxon>fabids</taxon>
        <taxon>Fabales</taxon>
        <taxon>Fabaceae</taxon>
        <taxon>Papilionoideae</taxon>
        <taxon>50 kb inversion clade</taxon>
        <taxon>genistoids sensu lato</taxon>
        <taxon>core genistoids</taxon>
        <taxon>Genisteae</taxon>
        <taxon>Lupinus</taxon>
    </lineage>
</organism>
<dbReference type="AlphaFoldDB" id="A0AAV1Y4X1"/>
<dbReference type="EMBL" id="CAXHTB010000021">
    <property type="protein sequence ID" value="CAL0328902.1"/>
    <property type="molecule type" value="Genomic_DNA"/>
</dbReference>
<feature type="transmembrane region" description="Helical" evidence="2">
    <location>
        <begin position="183"/>
        <end position="208"/>
    </location>
</feature>
<dbReference type="PANTHER" id="PTHR34379:SF6">
    <property type="entry name" value="PROTEIN 3F"/>
    <property type="match status" value="1"/>
</dbReference>
<keyword evidence="2" id="KW-1133">Transmembrane helix</keyword>
<dbReference type="InterPro" id="IPR040411">
    <property type="entry name" value="At5g23160-like"/>
</dbReference>
<gene>
    <name evidence="3" type="ORF">LLUT_LOCUS29962</name>
</gene>
<keyword evidence="2" id="KW-0812">Transmembrane</keyword>
<sequence>MEFVKTRPKNNRNKGCLFHCFRPHDIDYDPFENANTRDQPRVRKKTSYGFLKQALKTTLIETSWGKKIIDLRRRKRNKENLFRSNTSNLEGEKSDKIPNTDHKTTHQTNSNTSSSQCSLAFTPTSLTSSTTTITSSPGTQACSSSSELYQPRQVLINGTELKKQKQKQDEGCYSSKMVVCLPLISLVALILWGKFCAIICTLIGFFLVPPHRRRNGALCGYTEFDSVQYKKKIIMEGLHQRKRHSHIARFRELK</sequence>
<comment type="caution">
    <text evidence="3">The sequence shown here is derived from an EMBL/GenBank/DDBJ whole genome shotgun (WGS) entry which is preliminary data.</text>
</comment>
<accession>A0AAV1Y4X1</accession>
<proteinExistence type="predicted"/>
<evidence type="ECO:0000313" key="4">
    <source>
        <dbReference type="Proteomes" id="UP001497480"/>
    </source>
</evidence>
<keyword evidence="4" id="KW-1185">Reference proteome</keyword>
<name>A0AAV1Y4X1_LUPLU</name>
<evidence type="ECO:0000256" key="2">
    <source>
        <dbReference type="SAM" id="Phobius"/>
    </source>
</evidence>
<feature type="compositionally biased region" description="Basic and acidic residues" evidence="1">
    <location>
        <begin position="90"/>
        <end position="104"/>
    </location>
</feature>
<reference evidence="3 4" key="1">
    <citation type="submission" date="2024-03" db="EMBL/GenBank/DDBJ databases">
        <authorList>
            <person name="Martinez-Hernandez J."/>
        </authorList>
    </citation>
    <scope>NUCLEOTIDE SEQUENCE [LARGE SCALE GENOMIC DNA]</scope>
</reference>
<keyword evidence="2" id="KW-0472">Membrane</keyword>
<feature type="compositionally biased region" description="Low complexity" evidence="1">
    <location>
        <begin position="106"/>
        <end position="117"/>
    </location>
</feature>
<dbReference type="PANTHER" id="PTHR34379">
    <property type="entry name" value="OS07G0553800 PROTEIN"/>
    <property type="match status" value="1"/>
</dbReference>
<evidence type="ECO:0000313" key="3">
    <source>
        <dbReference type="EMBL" id="CAL0328902.1"/>
    </source>
</evidence>
<feature type="region of interest" description="Disordered" evidence="1">
    <location>
        <begin position="80"/>
        <end position="117"/>
    </location>
</feature>
<dbReference type="Proteomes" id="UP001497480">
    <property type="component" value="Unassembled WGS sequence"/>
</dbReference>
<evidence type="ECO:0000256" key="1">
    <source>
        <dbReference type="SAM" id="MobiDB-lite"/>
    </source>
</evidence>